<dbReference type="CDD" id="cd06257">
    <property type="entry name" value="DnaJ"/>
    <property type="match status" value="1"/>
</dbReference>
<dbReference type="EMBL" id="CM010629">
    <property type="protein sequence ID" value="RID76534.1"/>
    <property type="molecule type" value="Genomic_DNA"/>
</dbReference>
<dbReference type="SUPFAM" id="SSF46565">
    <property type="entry name" value="Chaperone J-domain"/>
    <property type="match status" value="1"/>
</dbReference>
<dbReference type="Pfam" id="PF14901">
    <property type="entry name" value="Jiv90"/>
    <property type="match status" value="1"/>
</dbReference>
<feature type="transmembrane region" description="Helical" evidence="2">
    <location>
        <begin position="210"/>
        <end position="237"/>
    </location>
</feature>
<proteinExistence type="predicted"/>
<feature type="transmembrane region" description="Helical" evidence="2">
    <location>
        <begin position="178"/>
        <end position="204"/>
    </location>
</feature>
<feature type="region of interest" description="Disordered" evidence="1">
    <location>
        <begin position="1"/>
        <end position="54"/>
    </location>
</feature>
<dbReference type="Proteomes" id="UP000264353">
    <property type="component" value="Chromosome A2"/>
</dbReference>
<dbReference type="AlphaFoldDB" id="A0A398AIK7"/>
<dbReference type="InterPro" id="IPR032843">
    <property type="entry name" value="Jiv"/>
</dbReference>
<accession>A0A398AIK7</accession>
<dbReference type="PANTHER" id="PTHR45270">
    <property type="entry name" value="OS03G0832900 PROTEIN"/>
    <property type="match status" value="1"/>
</dbReference>
<evidence type="ECO:0000256" key="1">
    <source>
        <dbReference type="SAM" id="MobiDB-lite"/>
    </source>
</evidence>
<feature type="compositionally biased region" description="Basic residues" evidence="1">
    <location>
        <begin position="1"/>
        <end position="18"/>
    </location>
</feature>
<keyword evidence="2" id="KW-1133">Transmembrane helix</keyword>
<keyword evidence="2" id="KW-0472">Membrane</keyword>
<dbReference type="PROSITE" id="PS50076">
    <property type="entry name" value="DNAJ_2"/>
    <property type="match status" value="1"/>
</dbReference>
<dbReference type="Gene3D" id="1.10.287.110">
    <property type="entry name" value="DnaJ domain"/>
    <property type="match status" value="1"/>
</dbReference>
<evidence type="ECO:0000313" key="5">
    <source>
        <dbReference type="Proteomes" id="UP000264353"/>
    </source>
</evidence>
<feature type="compositionally biased region" description="Basic residues" evidence="1">
    <location>
        <begin position="520"/>
        <end position="531"/>
    </location>
</feature>
<sequence>MARKGRVDHKQTKQRKKTSLSEKEQGKASETESVLKQNPQDDIHTTSIPVCETSERDMDHAVDTDLAGDSKPPGSVTEEEARYIPYGREHTTWIERNRPLIVSLKPGAYKARDLVTKKIRQGCPVVFKWLMHFGSIVLLLSLVWLDSSFFSIMWCGLFSAFSMIGMTKFIVMSVATVLVSLFIGFVVGFITVAISSLVLLWLYVFSVYSAWGYVGWLGLLLAFNHAFISTDALIYFFSNKLNQQSTADGPNEPFNDSELTSEEDEVARLLDCNDHYSALGLPRYGDVDMASLKREYRKKGNDAMLVHPDKNMGNERAAEAFKKLQNAYEVVLDSIQRKSYDDELKKEELLNYFRRFQNSSQKGHGFGSSEGEGEEALRECRQIARWCHDCKDFHPAKDGDGWVEQSSQHILFGLFQKVDLPRAYVCADSKIYEASEWYICQGMRCPANTHKLYWPQAKLPCEHERGRCKTRSKWFFREKRRKPEDAKLSFSNWLQNVAQAGMFDIVAESFPSATSSSSSSKKKKKKGDKQW</sequence>
<dbReference type="SMART" id="SM00271">
    <property type="entry name" value="DnaJ"/>
    <property type="match status" value="1"/>
</dbReference>
<dbReference type="PANTHER" id="PTHR45270:SF4">
    <property type="entry name" value="CHAPERONE DNAJ-DOMAIN SUPERFAMILY PROTEIN"/>
    <property type="match status" value="1"/>
</dbReference>
<keyword evidence="2" id="KW-0812">Transmembrane</keyword>
<dbReference type="InterPro" id="IPR001623">
    <property type="entry name" value="DnaJ_domain"/>
</dbReference>
<feature type="transmembrane region" description="Helical" evidence="2">
    <location>
        <begin position="151"/>
        <end position="171"/>
    </location>
</feature>
<evidence type="ECO:0000259" key="3">
    <source>
        <dbReference type="PROSITE" id="PS50076"/>
    </source>
</evidence>
<dbReference type="Pfam" id="PF00226">
    <property type="entry name" value="DnaJ"/>
    <property type="match status" value="1"/>
</dbReference>
<feature type="domain" description="J" evidence="3">
    <location>
        <begin position="274"/>
        <end position="344"/>
    </location>
</feature>
<feature type="region of interest" description="Disordered" evidence="1">
    <location>
        <begin position="510"/>
        <end position="531"/>
    </location>
</feature>
<evidence type="ECO:0000313" key="4">
    <source>
        <dbReference type="EMBL" id="RID76534.1"/>
    </source>
</evidence>
<feature type="transmembrane region" description="Helical" evidence="2">
    <location>
        <begin position="126"/>
        <end position="145"/>
    </location>
</feature>
<dbReference type="InterPro" id="IPR036869">
    <property type="entry name" value="J_dom_sf"/>
</dbReference>
<protein>
    <recommendedName>
        <fullName evidence="3">J domain-containing protein</fullName>
    </recommendedName>
</protein>
<evidence type="ECO:0000256" key="2">
    <source>
        <dbReference type="SAM" id="Phobius"/>
    </source>
</evidence>
<gene>
    <name evidence="4" type="ORF">BRARA_B03502</name>
</gene>
<feature type="compositionally biased region" description="Basic and acidic residues" evidence="1">
    <location>
        <begin position="19"/>
        <end position="30"/>
    </location>
</feature>
<organism evidence="4 5">
    <name type="scientific">Brassica campestris</name>
    <name type="common">Field mustard</name>
    <dbReference type="NCBI Taxonomy" id="3711"/>
    <lineage>
        <taxon>Eukaryota</taxon>
        <taxon>Viridiplantae</taxon>
        <taxon>Streptophyta</taxon>
        <taxon>Embryophyta</taxon>
        <taxon>Tracheophyta</taxon>
        <taxon>Spermatophyta</taxon>
        <taxon>Magnoliopsida</taxon>
        <taxon>eudicotyledons</taxon>
        <taxon>Gunneridae</taxon>
        <taxon>Pentapetalae</taxon>
        <taxon>rosids</taxon>
        <taxon>malvids</taxon>
        <taxon>Brassicales</taxon>
        <taxon>Brassicaceae</taxon>
        <taxon>Brassiceae</taxon>
        <taxon>Brassica</taxon>
    </lineage>
</organism>
<name>A0A398AIK7_BRACM</name>
<reference evidence="4 5" key="1">
    <citation type="submission" date="2018-06" db="EMBL/GenBank/DDBJ databases">
        <title>WGS assembly of Brassica rapa FPsc.</title>
        <authorList>
            <person name="Bowman J."/>
            <person name="Kohchi T."/>
            <person name="Yamato K."/>
            <person name="Jenkins J."/>
            <person name="Shu S."/>
            <person name="Ishizaki K."/>
            <person name="Yamaoka S."/>
            <person name="Nishihama R."/>
            <person name="Nakamura Y."/>
            <person name="Berger F."/>
            <person name="Adam C."/>
            <person name="Aki S."/>
            <person name="Althoff F."/>
            <person name="Araki T."/>
            <person name="Arteaga-Vazquez M."/>
            <person name="Balasubrmanian S."/>
            <person name="Bauer D."/>
            <person name="Boehm C."/>
            <person name="Briginshaw L."/>
            <person name="Caballero-Perez J."/>
            <person name="Catarino B."/>
            <person name="Chen F."/>
            <person name="Chiyoda S."/>
            <person name="Chovatia M."/>
            <person name="Davies K."/>
            <person name="Delmans M."/>
            <person name="Demura T."/>
            <person name="Dierschke T."/>
            <person name="Dolan L."/>
            <person name="Dorantes-Acosta A."/>
            <person name="Eklund D."/>
            <person name="Florent S."/>
            <person name="Flores-Sandoval E."/>
            <person name="Fujiyama A."/>
            <person name="Fukuzawa H."/>
            <person name="Galik B."/>
            <person name="Grimanelli D."/>
            <person name="Grimwood J."/>
            <person name="Grossniklaus U."/>
            <person name="Hamada T."/>
            <person name="Haseloff J."/>
            <person name="Hetherington A."/>
            <person name="Higo A."/>
            <person name="Hirakawa Y."/>
            <person name="Hundley H."/>
            <person name="Ikeda Y."/>
            <person name="Inoue K."/>
            <person name="Inoue S."/>
            <person name="Ishida S."/>
            <person name="Jia Q."/>
            <person name="Kakita M."/>
            <person name="Kanazawa T."/>
            <person name="Kawai Y."/>
            <person name="Kawashima T."/>
            <person name="Kennedy M."/>
            <person name="Kinose K."/>
            <person name="Kinoshita T."/>
            <person name="Kohara Y."/>
            <person name="Koide E."/>
            <person name="Komatsu K."/>
            <person name="Kopischke S."/>
            <person name="Kubo M."/>
            <person name="Kyozuka J."/>
            <person name="Lagercrantz U."/>
            <person name="Lin S."/>
            <person name="Lindquist E."/>
            <person name="Lipzen A."/>
            <person name="Lu C."/>
            <person name="Luna E."/>
            <person name="Martienssen R."/>
            <person name="Minamino N."/>
            <person name="Mizutani M."/>
            <person name="Mizutani M."/>
            <person name="Mochizuki N."/>
            <person name="Monte I."/>
            <person name="Mosher R."/>
            <person name="Nagasaki H."/>
            <person name="Nakagami H."/>
            <person name="Naramoto S."/>
            <person name="Nishitani K."/>
            <person name="Ohtani M."/>
            <person name="Okamoto T."/>
            <person name="Okumura M."/>
            <person name="Phillips J."/>
            <person name="Pollak B."/>
            <person name="Reinders A."/>
            <person name="Roevekamp M."/>
            <person name="Sano R."/>
            <person name="Sawa S."/>
            <person name="Schmid M."/>
            <person name="Shirakawa M."/>
            <person name="Solano R."/>
            <person name="Spunde A."/>
            <person name="Suetsugu N."/>
            <person name="Sugano S."/>
            <person name="Sugiyama A."/>
            <person name="Sun R."/>
            <person name="Suzuki Y."/>
            <person name="Takenaka M."/>
            <person name="Takezawa D."/>
            <person name="Tomogane H."/>
            <person name="Tsuzuki M."/>
            <person name="Ueda T."/>
            <person name="Umeda M."/>
            <person name="Ward J."/>
            <person name="Watanabe Y."/>
            <person name="Yazaki K."/>
            <person name="Yokoyama R."/>
            <person name="Yoshitake Y."/>
            <person name="Yotsui I."/>
            <person name="Zachgo S."/>
            <person name="Schmutz J."/>
        </authorList>
    </citation>
    <scope>NUCLEOTIDE SEQUENCE [LARGE SCALE GENOMIC DNA]</scope>
    <source>
        <strain evidence="5">cv. B-3</strain>
    </source>
</reference>